<evidence type="ECO:0000313" key="2">
    <source>
        <dbReference type="Proteomes" id="UP000095751"/>
    </source>
</evidence>
<accession>A0A1E7FFT3</accession>
<keyword evidence="2" id="KW-1185">Reference proteome</keyword>
<reference evidence="1 2" key="1">
    <citation type="submission" date="2016-09" db="EMBL/GenBank/DDBJ databases">
        <title>Extensive genetic diversity and differential bi-allelic expression allows diatom success in the polar Southern Ocean.</title>
        <authorList>
            <consortium name="DOE Joint Genome Institute"/>
            <person name="Mock T."/>
            <person name="Otillar R.P."/>
            <person name="Strauss J."/>
            <person name="Dupont C."/>
            <person name="Frickenhaus S."/>
            <person name="Maumus F."/>
            <person name="Mcmullan M."/>
            <person name="Sanges R."/>
            <person name="Schmutz J."/>
            <person name="Toseland A."/>
            <person name="Valas R."/>
            <person name="Veluchamy A."/>
            <person name="Ward B.J."/>
            <person name="Allen A."/>
            <person name="Barry K."/>
            <person name="Falciatore A."/>
            <person name="Ferrante M."/>
            <person name="Fortunato A.E."/>
            <person name="Gloeckner G."/>
            <person name="Gruber A."/>
            <person name="Hipkin R."/>
            <person name="Janech M."/>
            <person name="Kroth P."/>
            <person name="Leese F."/>
            <person name="Lindquist E."/>
            <person name="Lyon B.R."/>
            <person name="Martin J."/>
            <person name="Mayer C."/>
            <person name="Parker M."/>
            <person name="Quesneville H."/>
            <person name="Raymond J."/>
            <person name="Uhlig C."/>
            <person name="Valentin K.U."/>
            <person name="Worden A.Z."/>
            <person name="Armbrust E.V."/>
            <person name="Bowler C."/>
            <person name="Green B."/>
            <person name="Moulton V."/>
            <person name="Van Oosterhout C."/>
            <person name="Grigoriev I."/>
        </authorList>
    </citation>
    <scope>NUCLEOTIDE SEQUENCE [LARGE SCALE GENOMIC DNA]</scope>
    <source>
        <strain evidence="1 2">CCMP1102</strain>
    </source>
</reference>
<gene>
    <name evidence="1" type="ORF">FRACYDRAFT_239629</name>
</gene>
<proteinExistence type="predicted"/>
<dbReference type="KEGG" id="fcy:FRACYDRAFT_239629"/>
<sequence>MGIGSSKQSAGGTLKGAYAPPLPGMAIPKIPNEDKRYGITCPKDKQGGDTMTVMLKGNEKTLTIPKHTITRGVSNVTRPGDKFFWTDYAWKKVIASTLPALPGATTMEAKPMIWASSSKTSRTLNNLDTLSTMGTKVGPLLQECQEELLKQAISHGCNAVLSININVTTDSTDIGSDGAYGKSKLMIATMSGTPCIVVPNTTLPPVTVNIDSSMLIAAEYNYDIYPEKQPI</sequence>
<dbReference type="Proteomes" id="UP000095751">
    <property type="component" value="Unassembled WGS sequence"/>
</dbReference>
<dbReference type="OrthoDB" id="46563at2759"/>
<dbReference type="InParanoid" id="A0A1E7FFT3"/>
<name>A0A1E7FFT3_9STRA</name>
<dbReference type="EMBL" id="KV784358">
    <property type="protein sequence ID" value="OEU17028.1"/>
    <property type="molecule type" value="Genomic_DNA"/>
</dbReference>
<organism evidence="1 2">
    <name type="scientific">Fragilariopsis cylindrus CCMP1102</name>
    <dbReference type="NCBI Taxonomy" id="635003"/>
    <lineage>
        <taxon>Eukaryota</taxon>
        <taxon>Sar</taxon>
        <taxon>Stramenopiles</taxon>
        <taxon>Ochrophyta</taxon>
        <taxon>Bacillariophyta</taxon>
        <taxon>Bacillariophyceae</taxon>
        <taxon>Bacillariophycidae</taxon>
        <taxon>Bacillariales</taxon>
        <taxon>Bacillariaceae</taxon>
        <taxon>Fragilariopsis</taxon>
    </lineage>
</organism>
<evidence type="ECO:0000313" key="1">
    <source>
        <dbReference type="EMBL" id="OEU17028.1"/>
    </source>
</evidence>
<protein>
    <submittedName>
        <fullName evidence="1">Uncharacterized protein</fullName>
    </submittedName>
</protein>
<dbReference type="AlphaFoldDB" id="A0A1E7FFT3"/>